<accession>A0ABY7V1G4</accession>
<reference evidence="1 2" key="1">
    <citation type="submission" date="2022-12" db="EMBL/GenBank/DDBJ databases">
        <title>Genome Sequence of Deinococcus aquaticus Type Strain PB314.</title>
        <authorList>
            <person name="Albert C."/>
            <person name="Hill J."/>
            <person name="Boren L."/>
            <person name="Scholz-Ng S."/>
            <person name="Fatema N."/>
            <person name="Grosso R."/>
            <person name="Soboslay E."/>
            <person name="Tuohy J."/>
        </authorList>
    </citation>
    <scope>NUCLEOTIDE SEQUENCE [LARGE SCALE GENOMIC DNA]</scope>
    <source>
        <strain evidence="1 2">PB-314</strain>
    </source>
</reference>
<dbReference type="RefSeq" id="WP_273989232.1">
    <property type="nucleotide sequence ID" value="NZ_BAABQT010000001.1"/>
</dbReference>
<keyword evidence="2" id="KW-1185">Reference proteome</keyword>
<proteinExistence type="predicted"/>
<dbReference type="Gene3D" id="1.25.10.10">
    <property type="entry name" value="Leucine-rich Repeat Variant"/>
    <property type="match status" value="1"/>
</dbReference>
<sequence>MTQDWKALKREARKQGTSAVRLLQLAALGPELSREVARGQHTPPQLLQALASHPDTLTVEAVANPHTPPQTLEALSLKNTALAKKVAHNKSTPEATLERLGKSQSDQIREAVSFNPSTPLHVLLILRDDPNSAVSDHLLLRNMGLLDLYGKAKDVPAEKLVRAMALTDLIPAEAAARLSECSDPDIQFGLLKNIDKVALSVRNEIRQRLLSKEPTHDHH</sequence>
<evidence type="ECO:0000313" key="2">
    <source>
        <dbReference type="Proteomes" id="UP001217044"/>
    </source>
</evidence>
<evidence type="ECO:0008006" key="3">
    <source>
        <dbReference type="Google" id="ProtNLM"/>
    </source>
</evidence>
<dbReference type="EMBL" id="CP115165">
    <property type="protein sequence ID" value="WDA58965.1"/>
    <property type="molecule type" value="Genomic_DNA"/>
</dbReference>
<dbReference type="Proteomes" id="UP001217044">
    <property type="component" value="Chromosome"/>
</dbReference>
<dbReference type="InterPro" id="IPR011989">
    <property type="entry name" value="ARM-like"/>
</dbReference>
<organism evidence="1 2">
    <name type="scientific">Deinococcus aquaticus</name>
    <dbReference type="NCBI Taxonomy" id="328692"/>
    <lineage>
        <taxon>Bacteria</taxon>
        <taxon>Thermotogati</taxon>
        <taxon>Deinococcota</taxon>
        <taxon>Deinococci</taxon>
        <taxon>Deinococcales</taxon>
        <taxon>Deinococcaceae</taxon>
        <taxon>Deinococcus</taxon>
    </lineage>
</organism>
<protein>
    <recommendedName>
        <fullName evidence="3">DUF2336 domain-containing protein</fullName>
    </recommendedName>
</protein>
<gene>
    <name evidence="1" type="ORF">M8445_01750</name>
</gene>
<evidence type="ECO:0000313" key="1">
    <source>
        <dbReference type="EMBL" id="WDA58965.1"/>
    </source>
</evidence>
<name>A0ABY7V1G4_9DEIO</name>